<evidence type="ECO:0000256" key="1">
    <source>
        <dbReference type="SAM" id="MobiDB-lite"/>
    </source>
</evidence>
<evidence type="ECO:0008006" key="4">
    <source>
        <dbReference type="Google" id="ProtNLM"/>
    </source>
</evidence>
<dbReference type="Pfam" id="PF08613">
    <property type="entry name" value="Cyclin"/>
    <property type="match status" value="1"/>
</dbReference>
<dbReference type="RefSeq" id="XP_003676749.1">
    <property type="nucleotide sequence ID" value="XM_003676701.1"/>
</dbReference>
<dbReference type="EMBL" id="HE576756">
    <property type="protein sequence ID" value="CCC70392.1"/>
    <property type="molecule type" value="Genomic_DNA"/>
</dbReference>
<dbReference type="GO" id="GO:0016538">
    <property type="term" value="F:cyclin-dependent protein serine/threonine kinase regulator activity"/>
    <property type="evidence" value="ECO:0007669"/>
    <property type="project" value="TreeGrafter"/>
</dbReference>
<sequence length="341" mass="39071">MISAGDAFTYKDDTTMLPPSLSRTTDQNRDLHNTISMTRITTEEAISSSESSMASESSLKNTKESIGPETFSTNGRSTVIKWRQNPMEVDIPSPRSIAITRKQIEKIPLSTRLNSSYDENASVNDFIDITKLSTKKLIKMISTILEKLIKSNDELRERNETSLNDRTDDDNSDESKLVRSIKSFRGKHIPPIKLEQYFHRIQKYCPTNNLVLLAILIYFDRISKVLNGSKENESDPNISTHHHLLRNYDCKIEDKFLLDSYNIHRLIISAITVSTKFWSDFFYSNSRYAKVGGISLDEMNYLELQFLLISNFDLIISSEEIQRYSGLLSKFYISITDLTAS</sequence>
<feature type="compositionally biased region" description="Low complexity" evidence="1">
    <location>
        <begin position="43"/>
        <end position="58"/>
    </location>
</feature>
<dbReference type="GO" id="GO:0005634">
    <property type="term" value="C:nucleus"/>
    <property type="evidence" value="ECO:0007669"/>
    <property type="project" value="TreeGrafter"/>
</dbReference>
<proteinExistence type="predicted"/>
<dbReference type="Gene3D" id="1.10.472.10">
    <property type="entry name" value="Cyclin-like"/>
    <property type="match status" value="1"/>
</dbReference>
<feature type="region of interest" description="Disordered" evidence="1">
    <location>
        <begin position="18"/>
        <end position="73"/>
    </location>
</feature>
<dbReference type="Proteomes" id="UP000001640">
    <property type="component" value="Chromosome 5"/>
</dbReference>
<dbReference type="HOGENOM" id="CLU_048130_0_0_1"/>
<dbReference type="STRING" id="1064592.G0VFX3"/>
<evidence type="ECO:0000313" key="3">
    <source>
        <dbReference type="Proteomes" id="UP000001640"/>
    </source>
</evidence>
<dbReference type="GeneID" id="96904021"/>
<dbReference type="KEGG" id="ncs:NCAS_0E03220"/>
<dbReference type="eggNOG" id="KOG1674">
    <property type="taxonomic scope" value="Eukaryota"/>
</dbReference>
<name>G0VFX3_NAUCA</name>
<dbReference type="InterPro" id="IPR013922">
    <property type="entry name" value="Cyclin_PHO80-like"/>
</dbReference>
<dbReference type="PANTHER" id="PTHR15615">
    <property type="match status" value="1"/>
</dbReference>
<dbReference type="CDD" id="cd20558">
    <property type="entry name" value="CYCLIN_ScPCL7-like"/>
    <property type="match status" value="1"/>
</dbReference>
<dbReference type="PANTHER" id="PTHR15615:SF94">
    <property type="entry name" value="PHO85 CYCLIN-6-RELATED"/>
    <property type="match status" value="1"/>
</dbReference>
<reference evidence="2 3" key="1">
    <citation type="journal article" date="2011" name="Proc. Natl. Acad. Sci. U.S.A.">
        <title>Evolutionary erosion of yeast sex chromosomes by mating-type switching accidents.</title>
        <authorList>
            <person name="Gordon J.L."/>
            <person name="Armisen D."/>
            <person name="Proux-Wera E."/>
            <person name="Oheigeartaigh S.S."/>
            <person name="Byrne K.P."/>
            <person name="Wolfe K.H."/>
        </authorList>
    </citation>
    <scope>NUCLEOTIDE SEQUENCE [LARGE SCALE GENOMIC DNA]</scope>
    <source>
        <strain evidence="3">ATCC 76901 / BCRC 22586 / CBS 4309 / NBRC 1992 / NRRL Y-12630</strain>
    </source>
</reference>
<keyword evidence="3" id="KW-1185">Reference proteome</keyword>
<dbReference type="GO" id="GO:0019901">
    <property type="term" value="F:protein kinase binding"/>
    <property type="evidence" value="ECO:0007669"/>
    <property type="project" value="InterPro"/>
</dbReference>
<evidence type="ECO:0000313" key="2">
    <source>
        <dbReference type="EMBL" id="CCC70392.1"/>
    </source>
</evidence>
<dbReference type="AlphaFoldDB" id="G0VFX3"/>
<organism evidence="2 3">
    <name type="scientific">Naumovozyma castellii</name>
    <name type="common">Yeast</name>
    <name type="synonym">Saccharomyces castellii</name>
    <dbReference type="NCBI Taxonomy" id="27288"/>
    <lineage>
        <taxon>Eukaryota</taxon>
        <taxon>Fungi</taxon>
        <taxon>Dikarya</taxon>
        <taxon>Ascomycota</taxon>
        <taxon>Saccharomycotina</taxon>
        <taxon>Saccharomycetes</taxon>
        <taxon>Saccharomycetales</taxon>
        <taxon>Saccharomycetaceae</taxon>
        <taxon>Naumovozyma</taxon>
    </lineage>
</organism>
<gene>
    <name evidence="2" type="primary">NCAS0E03220</name>
    <name evidence="2" type="ordered locus">NCAS_0E03220</name>
</gene>
<dbReference type="InParanoid" id="G0VFX3"/>
<protein>
    <recommendedName>
        <fullName evidence="4">Cyclin</fullName>
    </recommendedName>
</protein>
<accession>G0VFX3</accession>
<dbReference type="OrthoDB" id="1060854at2759"/>
<reference key="2">
    <citation type="submission" date="2011-08" db="EMBL/GenBank/DDBJ databases">
        <title>Genome sequence of Naumovozyma castellii.</title>
        <authorList>
            <person name="Gordon J.L."/>
            <person name="Armisen D."/>
            <person name="Proux-Wera E."/>
            <person name="OhEigeartaigh S.S."/>
            <person name="Byrne K.P."/>
            <person name="Wolfe K.H."/>
        </authorList>
    </citation>
    <scope>NUCLEOTIDE SEQUENCE</scope>
    <source>
        <strain>Type strain:CBS 4309</strain>
    </source>
</reference>
<dbReference type="GO" id="GO:0000307">
    <property type="term" value="C:cyclin-dependent protein kinase holoenzyme complex"/>
    <property type="evidence" value="ECO:0007669"/>
    <property type="project" value="TreeGrafter"/>
</dbReference>